<gene>
    <name evidence="2" type="ORF">JX265_004551</name>
</gene>
<evidence type="ECO:0008006" key="4">
    <source>
        <dbReference type="Google" id="ProtNLM"/>
    </source>
</evidence>
<dbReference type="EMBL" id="JAFIMR010000008">
    <property type="protein sequence ID" value="KAI1875493.1"/>
    <property type="molecule type" value="Genomic_DNA"/>
</dbReference>
<feature type="region of interest" description="Disordered" evidence="1">
    <location>
        <begin position="392"/>
        <end position="452"/>
    </location>
</feature>
<evidence type="ECO:0000313" key="2">
    <source>
        <dbReference type="EMBL" id="KAI1875493.1"/>
    </source>
</evidence>
<feature type="compositionally biased region" description="Low complexity" evidence="1">
    <location>
        <begin position="54"/>
        <end position="68"/>
    </location>
</feature>
<name>A0A9P9WR66_9PEZI</name>
<dbReference type="InterPro" id="IPR051513">
    <property type="entry name" value="Tectonin_beta-prop"/>
</dbReference>
<protein>
    <recommendedName>
        <fullName evidence="4">Meiotically up-regulated 65 protein</fullName>
    </recommendedName>
</protein>
<dbReference type="AlphaFoldDB" id="A0A9P9WR66"/>
<feature type="compositionally biased region" description="Basic and acidic residues" evidence="1">
    <location>
        <begin position="12"/>
        <end position="24"/>
    </location>
</feature>
<evidence type="ECO:0000313" key="3">
    <source>
        <dbReference type="Proteomes" id="UP000829685"/>
    </source>
</evidence>
<proteinExistence type="predicted"/>
<feature type="region of interest" description="Disordered" evidence="1">
    <location>
        <begin position="1"/>
        <end position="147"/>
    </location>
</feature>
<feature type="region of interest" description="Disordered" evidence="1">
    <location>
        <begin position="491"/>
        <end position="523"/>
    </location>
</feature>
<organism evidence="2 3">
    <name type="scientific">Neoarthrinium moseri</name>
    <dbReference type="NCBI Taxonomy" id="1658444"/>
    <lineage>
        <taxon>Eukaryota</taxon>
        <taxon>Fungi</taxon>
        <taxon>Dikarya</taxon>
        <taxon>Ascomycota</taxon>
        <taxon>Pezizomycotina</taxon>
        <taxon>Sordariomycetes</taxon>
        <taxon>Xylariomycetidae</taxon>
        <taxon>Amphisphaeriales</taxon>
        <taxon>Apiosporaceae</taxon>
        <taxon>Neoarthrinium</taxon>
    </lineage>
</organism>
<dbReference type="Proteomes" id="UP000829685">
    <property type="component" value="Unassembled WGS sequence"/>
</dbReference>
<keyword evidence="3" id="KW-1185">Reference proteome</keyword>
<sequence length="523" mass="57888">MPKVRSSRRVPPLKESDIDHEINLVDHSVAGSSRAVSPSPDDDADHDNTLTSFESRAPLADAAAPLASADREQAAQESVPGQQKAGEDHKNDTARDRPATPTVEPPTPAPEGGPSATTEHHTEPLPSGNGVKKQASIDHVKRHPHPRTPETAIDILYENERGGFFCGIPLFSSAALGNLDPAPWTNSAHKPSPTNIKTAQVPDPSWQWAWPSWRVNHDDAIEADKDGWEYSFMFARKFSWHGPRWYNSFVRRRAWIRRRIKKDHGPEIGDPHLLNMDYFTVTSPAAKRHSRHGSSVTGASERASRASVFTADDDVIELQFDIEDIETLLELLRRSRIDREKLDAVQNYLEHAHDDLSGLEAHMHEIMSIFVFQASRRLLLTRLMEVHDGYTHLRQKQDQPDEPKGPTPPTVRLQAVKSGEDDAEGAEDKETGASPGDDLTSPATANLRADEDPARLGRRVANLADAINHADEEVRRLEYWSDVKGMAENAASGGAVDEEHGWQAGWEGIDRSGGLGANKEELP</sequence>
<accession>A0A9P9WR66</accession>
<evidence type="ECO:0000256" key="1">
    <source>
        <dbReference type="SAM" id="MobiDB-lite"/>
    </source>
</evidence>
<comment type="caution">
    <text evidence="2">The sequence shown here is derived from an EMBL/GenBank/DDBJ whole genome shotgun (WGS) entry which is preliminary data.</text>
</comment>
<dbReference type="PANTHER" id="PTHR23250:SF1">
    <property type="entry name" value="TECTONIN BETA-PROPELLER REPEAT-CONTAINING PROTEIN 1"/>
    <property type="match status" value="1"/>
</dbReference>
<reference evidence="2" key="1">
    <citation type="submission" date="2021-03" db="EMBL/GenBank/DDBJ databases">
        <title>Revisited historic fungal species revealed as producer of novel bioactive compounds through whole genome sequencing and comparative genomics.</title>
        <authorList>
            <person name="Vignolle G.A."/>
            <person name="Hochenegger N."/>
            <person name="Mach R.L."/>
            <person name="Mach-Aigner A.R."/>
            <person name="Javad Rahimi M."/>
            <person name="Salim K.A."/>
            <person name="Chan C.M."/>
            <person name="Lim L.B.L."/>
            <person name="Cai F."/>
            <person name="Druzhinina I.S."/>
            <person name="U'Ren J.M."/>
            <person name="Derntl C."/>
        </authorList>
    </citation>
    <scope>NUCLEOTIDE SEQUENCE</scope>
    <source>
        <strain evidence="2">TUCIM 5799</strain>
    </source>
</reference>
<feature type="compositionally biased region" description="Basic and acidic residues" evidence="1">
    <location>
        <begin position="392"/>
        <end position="404"/>
    </location>
</feature>
<dbReference type="PANTHER" id="PTHR23250">
    <property type="entry name" value="DYSFERLIN-RELATED"/>
    <property type="match status" value="1"/>
</dbReference>
<feature type="compositionally biased region" description="Basic and acidic residues" evidence="1">
    <location>
        <begin position="85"/>
        <end position="98"/>
    </location>
</feature>